<dbReference type="EMBL" id="QJKJ01005948">
    <property type="protein sequence ID" value="RDX88399.1"/>
    <property type="molecule type" value="Genomic_DNA"/>
</dbReference>
<evidence type="ECO:0000313" key="1">
    <source>
        <dbReference type="EMBL" id="RDX88399.1"/>
    </source>
</evidence>
<dbReference type="OrthoDB" id="1724808at2759"/>
<gene>
    <name evidence="1" type="ORF">CR513_30013</name>
</gene>
<organism evidence="1 2">
    <name type="scientific">Mucuna pruriens</name>
    <name type="common">Velvet bean</name>
    <name type="synonym">Dolichos pruriens</name>
    <dbReference type="NCBI Taxonomy" id="157652"/>
    <lineage>
        <taxon>Eukaryota</taxon>
        <taxon>Viridiplantae</taxon>
        <taxon>Streptophyta</taxon>
        <taxon>Embryophyta</taxon>
        <taxon>Tracheophyta</taxon>
        <taxon>Spermatophyta</taxon>
        <taxon>Magnoliopsida</taxon>
        <taxon>eudicotyledons</taxon>
        <taxon>Gunneridae</taxon>
        <taxon>Pentapetalae</taxon>
        <taxon>rosids</taxon>
        <taxon>fabids</taxon>
        <taxon>Fabales</taxon>
        <taxon>Fabaceae</taxon>
        <taxon>Papilionoideae</taxon>
        <taxon>50 kb inversion clade</taxon>
        <taxon>NPAAA clade</taxon>
        <taxon>indigoferoid/millettioid clade</taxon>
        <taxon>Phaseoleae</taxon>
        <taxon>Mucuna</taxon>
    </lineage>
</organism>
<dbReference type="Proteomes" id="UP000257109">
    <property type="component" value="Unassembled WGS sequence"/>
</dbReference>
<dbReference type="AlphaFoldDB" id="A0A371GCZ6"/>
<proteinExistence type="predicted"/>
<evidence type="ECO:0000313" key="2">
    <source>
        <dbReference type="Proteomes" id="UP000257109"/>
    </source>
</evidence>
<feature type="non-terminal residue" evidence="1">
    <location>
        <position position="1"/>
    </location>
</feature>
<accession>A0A371GCZ6</accession>
<sequence length="65" mass="7493">MCKVDSIAYTGLVERGRIFKFLHGLNSEYDPIRVRRSSPLCLRYFLLCGVKKPDDQTCLIKETPT</sequence>
<reference evidence="1" key="1">
    <citation type="submission" date="2018-05" db="EMBL/GenBank/DDBJ databases">
        <title>Draft genome of Mucuna pruriens seed.</title>
        <authorList>
            <person name="Nnadi N.E."/>
            <person name="Vos R."/>
            <person name="Hasami M.H."/>
            <person name="Devisetty U.K."/>
            <person name="Aguiy J.C."/>
        </authorList>
    </citation>
    <scope>NUCLEOTIDE SEQUENCE [LARGE SCALE GENOMIC DNA]</scope>
    <source>
        <strain evidence="1">JCA_2017</strain>
    </source>
</reference>
<keyword evidence="2" id="KW-1185">Reference proteome</keyword>
<protein>
    <submittedName>
        <fullName evidence="1">Uncharacterized protein</fullName>
    </submittedName>
</protein>
<comment type="caution">
    <text evidence="1">The sequence shown here is derived from an EMBL/GenBank/DDBJ whole genome shotgun (WGS) entry which is preliminary data.</text>
</comment>
<name>A0A371GCZ6_MUCPR</name>